<gene>
    <name evidence="2" type="ORF">UFOPK2289_00849</name>
    <name evidence="3" type="ORF">UFOPK2822_01087</name>
    <name evidence="4" type="ORF">UFOPK3346_00503</name>
    <name evidence="5" type="ORF">UFOPK3670_00419</name>
    <name evidence="6" type="ORF">UFOPK4308_00179</name>
</gene>
<name>A0A6J6U821_9ZZZZ</name>
<evidence type="ECO:0000313" key="5">
    <source>
        <dbReference type="EMBL" id="CAB4916883.1"/>
    </source>
</evidence>
<dbReference type="EMBL" id="CAFBMV010000002">
    <property type="protein sequence ID" value="CAB4916883.1"/>
    <property type="molecule type" value="Genomic_DNA"/>
</dbReference>
<organism evidence="3">
    <name type="scientific">freshwater metagenome</name>
    <dbReference type="NCBI Taxonomy" id="449393"/>
    <lineage>
        <taxon>unclassified sequences</taxon>
        <taxon>metagenomes</taxon>
        <taxon>ecological metagenomes</taxon>
    </lineage>
</organism>
<keyword evidence="1" id="KW-1133">Transmembrane helix</keyword>
<evidence type="ECO:0000313" key="2">
    <source>
        <dbReference type="EMBL" id="CAB4666162.1"/>
    </source>
</evidence>
<dbReference type="EMBL" id="CAEZWT010000021">
    <property type="protein sequence ID" value="CAB4666162.1"/>
    <property type="molecule type" value="Genomic_DNA"/>
</dbReference>
<evidence type="ECO:0000256" key="1">
    <source>
        <dbReference type="SAM" id="Phobius"/>
    </source>
</evidence>
<dbReference type="InterPro" id="IPR003425">
    <property type="entry name" value="CCB3/YggT"/>
</dbReference>
<reference evidence="3" key="1">
    <citation type="submission" date="2020-05" db="EMBL/GenBank/DDBJ databases">
        <authorList>
            <person name="Chiriac C."/>
            <person name="Salcher M."/>
            <person name="Ghai R."/>
            <person name="Kavagutti S V."/>
        </authorList>
    </citation>
    <scope>NUCLEOTIDE SEQUENCE</scope>
</reference>
<protein>
    <submittedName>
        <fullName evidence="3">Unannotated protein</fullName>
    </submittedName>
</protein>
<accession>A0A6J6U821</accession>
<dbReference type="Pfam" id="PF02325">
    <property type="entry name" value="CCB3_YggT"/>
    <property type="match status" value="1"/>
</dbReference>
<keyword evidence="1" id="KW-0812">Transmembrane</keyword>
<feature type="transmembrane region" description="Helical" evidence="1">
    <location>
        <begin position="6"/>
        <end position="27"/>
    </location>
</feature>
<feature type="transmembrane region" description="Helical" evidence="1">
    <location>
        <begin position="67"/>
        <end position="91"/>
    </location>
</feature>
<dbReference type="EMBL" id="CAFBLE010000003">
    <property type="protein sequence ID" value="CAB4861644.1"/>
    <property type="molecule type" value="Genomic_DNA"/>
</dbReference>
<sequence length="93" mass="10695">MQITSLIIAVLRLFLYALLGRLIFDYIRMFSRTWRPRGFVLYIVEGIYAITDKPTAFVRRFIPPLRLGAVSLDLSFLVLFFAVQILIGIVATL</sequence>
<keyword evidence="1" id="KW-0472">Membrane</keyword>
<evidence type="ECO:0000313" key="6">
    <source>
        <dbReference type="EMBL" id="CAB5052570.1"/>
    </source>
</evidence>
<evidence type="ECO:0000313" key="3">
    <source>
        <dbReference type="EMBL" id="CAB4755368.1"/>
    </source>
</evidence>
<dbReference type="GO" id="GO:0016020">
    <property type="term" value="C:membrane"/>
    <property type="evidence" value="ECO:0007669"/>
    <property type="project" value="InterPro"/>
</dbReference>
<evidence type="ECO:0000313" key="4">
    <source>
        <dbReference type="EMBL" id="CAB4861644.1"/>
    </source>
</evidence>
<dbReference type="EMBL" id="CAFBQL010000001">
    <property type="protein sequence ID" value="CAB5052570.1"/>
    <property type="molecule type" value="Genomic_DNA"/>
</dbReference>
<proteinExistence type="predicted"/>
<dbReference type="AlphaFoldDB" id="A0A6J6U821"/>
<dbReference type="EMBL" id="CAEZZC010000015">
    <property type="protein sequence ID" value="CAB4755368.1"/>
    <property type="molecule type" value="Genomic_DNA"/>
</dbReference>